<dbReference type="EMBL" id="UYYA01000013">
    <property type="protein sequence ID" value="VDM51757.1"/>
    <property type="molecule type" value="Genomic_DNA"/>
</dbReference>
<evidence type="ECO:0000313" key="2">
    <source>
        <dbReference type="Proteomes" id="UP000267027"/>
    </source>
</evidence>
<reference evidence="3" key="1">
    <citation type="submission" date="2017-02" db="UniProtKB">
        <authorList>
            <consortium name="WormBaseParasite"/>
        </authorList>
    </citation>
    <scope>IDENTIFICATION</scope>
</reference>
<dbReference type="AlphaFoldDB" id="A0A0R3P9Q4"/>
<accession>A0A0R3P9Q4</accession>
<gene>
    <name evidence="1" type="ORF">ACOC_LOCUS172</name>
</gene>
<name>A0A0R3P9Q4_ANGCS</name>
<reference evidence="1 2" key="2">
    <citation type="submission" date="2018-11" db="EMBL/GenBank/DDBJ databases">
        <authorList>
            <consortium name="Pathogen Informatics"/>
        </authorList>
    </citation>
    <scope>NUCLEOTIDE SEQUENCE [LARGE SCALE GENOMIC DNA]</scope>
    <source>
        <strain evidence="1 2">Costa Rica</strain>
    </source>
</reference>
<evidence type="ECO:0000313" key="3">
    <source>
        <dbReference type="WBParaSite" id="ACOC_0000017101-mRNA-1"/>
    </source>
</evidence>
<keyword evidence="2" id="KW-1185">Reference proteome</keyword>
<dbReference type="Proteomes" id="UP000267027">
    <property type="component" value="Unassembled WGS sequence"/>
</dbReference>
<sequence>MLFHIARAAHALVTAPFPTGWRYAYFHTVLCARVKGNAMRLAMDVERRARGEVVEKKPKKVHELPLCQAMELCKSALSSYNRAEAEDHQGSSKKSRRRRPRCVCCLQNTNFGIPWDLYYKTVAKIGHFTWSATSPGIPPPRLNTF</sequence>
<protein>
    <submittedName>
        <fullName evidence="3">Secreted protein</fullName>
    </submittedName>
</protein>
<proteinExistence type="predicted"/>
<dbReference type="WBParaSite" id="ACOC_0000017101-mRNA-1">
    <property type="protein sequence ID" value="ACOC_0000017101-mRNA-1"/>
    <property type="gene ID" value="ACOC_0000017101"/>
</dbReference>
<evidence type="ECO:0000313" key="1">
    <source>
        <dbReference type="EMBL" id="VDM51757.1"/>
    </source>
</evidence>
<organism evidence="3">
    <name type="scientific">Angiostrongylus costaricensis</name>
    <name type="common">Nematode worm</name>
    <dbReference type="NCBI Taxonomy" id="334426"/>
    <lineage>
        <taxon>Eukaryota</taxon>
        <taxon>Metazoa</taxon>
        <taxon>Ecdysozoa</taxon>
        <taxon>Nematoda</taxon>
        <taxon>Chromadorea</taxon>
        <taxon>Rhabditida</taxon>
        <taxon>Rhabditina</taxon>
        <taxon>Rhabditomorpha</taxon>
        <taxon>Strongyloidea</taxon>
        <taxon>Metastrongylidae</taxon>
        <taxon>Angiostrongylus</taxon>
    </lineage>
</organism>